<dbReference type="FunFam" id="3.30.160.60:FF:000110">
    <property type="entry name" value="Zinc finger protein-like"/>
    <property type="match status" value="1"/>
</dbReference>
<comment type="caution">
    <text evidence="8">The sequence shown here is derived from an EMBL/GenBank/DDBJ whole genome shotgun (WGS) entry which is preliminary data.</text>
</comment>
<feature type="domain" description="C2H2-type" evidence="7">
    <location>
        <begin position="453"/>
        <end position="480"/>
    </location>
</feature>
<feature type="region of interest" description="Disordered" evidence="6">
    <location>
        <begin position="711"/>
        <end position="733"/>
    </location>
</feature>
<feature type="compositionally biased region" description="Basic residues" evidence="6">
    <location>
        <begin position="711"/>
        <end position="726"/>
    </location>
</feature>
<dbReference type="EMBL" id="BGZK01000239">
    <property type="protein sequence ID" value="GBP30955.1"/>
    <property type="molecule type" value="Genomic_DNA"/>
</dbReference>
<evidence type="ECO:0000256" key="5">
    <source>
        <dbReference type="PROSITE-ProRule" id="PRU00042"/>
    </source>
</evidence>
<evidence type="ECO:0000313" key="8">
    <source>
        <dbReference type="EMBL" id="GBP30955.1"/>
    </source>
</evidence>
<dbReference type="InterPro" id="IPR036236">
    <property type="entry name" value="Znf_C2H2_sf"/>
</dbReference>
<dbReference type="PANTHER" id="PTHR24379:SF121">
    <property type="entry name" value="C2H2-TYPE DOMAIN-CONTAINING PROTEIN"/>
    <property type="match status" value="1"/>
</dbReference>
<evidence type="ECO:0000256" key="1">
    <source>
        <dbReference type="ARBA" id="ARBA00022723"/>
    </source>
</evidence>
<feature type="domain" description="C2H2-type" evidence="7">
    <location>
        <begin position="426"/>
        <end position="448"/>
    </location>
</feature>
<keyword evidence="1" id="KW-0479">Metal-binding</keyword>
<sequence length="840" mass="94796">MGMQLNGGHINSAVNVSSMNNINKLAQNIAQTSATHFGAPDYAGLMSPFNINSHMNAFSPMNSPYSHRPFPYANSLPSIISDPHMRRSVNLNNLNTHNGMLPMNLAGDGYNHNVPLEQMKKYHIPNQNKEQDMNTRTMPINIPQIYPKGYPRYSHQDISANIPSVPANSPVSANSPYTNYASEIRSYDLTRSETPLCEAETSVEQNVEKSIQNASQALDNDINLKIERVTDNKRESEKDEEESIMLKIYHDVDRPTWTDTDYMNPFTKDMNGWMDDDLDGDNYILIGGEDSYNAARDIIQKDDIIEGRRQRAFQCPQCLLLFKHPKRLIIHTKWHNIAKQAEVRTKPRERKPREQKSDNSEYALEKGSFPCVDCNKKFITRKSLRNHRGKYHSGLPKECKMCHKVLPNYKSLRDHVKSEHTDEKNFKCSYCSKTFKVAHSLQKHQDTHLEKIFECQQCSKKFGSELLLTIHLKGHEKMSKGTTYHCSYCGKGFYHSYNLQVHERTHRNERPFACTICNSTYGTNSGLQRHLKVSHNTNKPWECNVCHRSFSTESIRDRHEIRIHGNPEDLKFPCNFCPSRYMSAKDLGKHYNKCFACFPRAGNFMKPSGNSSFRVSCVWLSYLGSFTAIPVSLAPFGPRPLLVLGAAAAVVPGHGMRARGALPVVSVHCVSLKVIKKNLFALLRLYRAARPHLLLVRTLAGLAPRLGRKKASVGLARRPRRRRRNRIAPASARTVSSSQHVCLSDRARGSSKCRSNSDVSFSLVKGKNKKAVRKVLKKTILFNPSTVNDMDVDVAQAASPNPQVPPSQSAQGPATTSMQVATDRAFPRLSAKPAIPPKAK</sequence>
<keyword evidence="3 5" id="KW-0863">Zinc-finger</keyword>
<feature type="domain" description="C2H2-type" evidence="7">
    <location>
        <begin position="369"/>
        <end position="397"/>
    </location>
</feature>
<feature type="domain" description="C2H2-type" evidence="7">
    <location>
        <begin position="512"/>
        <end position="540"/>
    </location>
</feature>
<gene>
    <name evidence="8" type="primary">ZFP37</name>
    <name evidence="8" type="ORF">EVAR_28598_1</name>
</gene>
<dbReference type="PROSITE" id="PS00028">
    <property type="entry name" value="ZINC_FINGER_C2H2_1"/>
    <property type="match status" value="7"/>
</dbReference>
<dbReference type="InterPro" id="IPR013087">
    <property type="entry name" value="Znf_C2H2_type"/>
</dbReference>
<feature type="domain" description="C2H2-type" evidence="7">
    <location>
        <begin position="313"/>
        <end position="340"/>
    </location>
</feature>
<evidence type="ECO:0000256" key="3">
    <source>
        <dbReference type="ARBA" id="ARBA00022771"/>
    </source>
</evidence>
<evidence type="ECO:0000256" key="2">
    <source>
        <dbReference type="ARBA" id="ARBA00022737"/>
    </source>
</evidence>
<feature type="region of interest" description="Disordered" evidence="6">
    <location>
        <begin position="795"/>
        <end position="840"/>
    </location>
</feature>
<evidence type="ECO:0000256" key="4">
    <source>
        <dbReference type="ARBA" id="ARBA00022833"/>
    </source>
</evidence>
<protein>
    <submittedName>
        <fullName evidence="8">Zinc finger protein 37 homolog</fullName>
    </submittedName>
</protein>
<organism evidence="8 9">
    <name type="scientific">Eumeta variegata</name>
    <name type="common">Bagworm moth</name>
    <name type="synonym">Eumeta japonica</name>
    <dbReference type="NCBI Taxonomy" id="151549"/>
    <lineage>
        <taxon>Eukaryota</taxon>
        <taxon>Metazoa</taxon>
        <taxon>Ecdysozoa</taxon>
        <taxon>Arthropoda</taxon>
        <taxon>Hexapoda</taxon>
        <taxon>Insecta</taxon>
        <taxon>Pterygota</taxon>
        <taxon>Neoptera</taxon>
        <taxon>Endopterygota</taxon>
        <taxon>Lepidoptera</taxon>
        <taxon>Glossata</taxon>
        <taxon>Ditrysia</taxon>
        <taxon>Tineoidea</taxon>
        <taxon>Psychidae</taxon>
        <taxon>Oiketicinae</taxon>
        <taxon>Eumeta</taxon>
    </lineage>
</organism>
<dbReference type="Proteomes" id="UP000299102">
    <property type="component" value="Unassembled WGS sequence"/>
</dbReference>
<evidence type="ECO:0000259" key="7">
    <source>
        <dbReference type="PROSITE" id="PS50157"/>
    </source>
</evidence>
<dbReference type="Pfam" id="PF13912">
    <property type="entry name" value="zf-C2H2_6"/>
    <property type="match status" value="2"/>
</dbReference>
<dbReference type="SMART" id="SM00355">
    <property type="entry name" value="ZnF_C2H2"/>
    <property type="match status" value="9"/>
</dbReference>
<evidence type="ECO:0000313" key="9">
    <source>
        <dbReference type="Proteomes" id="UP000299102"/>
    </source>
</evidence>
<feature type="region of interest" description="Disordered" evidence="6">
    <location>
        <begin position="340"/>
        <end position="361"/>
    </location>
</feature>
<dbReference type="PANTHER" id="PTHR24379">
    <property type="entry name" value="KRAB AND ZINC FINGER DOMAIN-CONTAINING"/>
    <property type="match status" value="1"/>
</dbReference>
<dbReference type="SUPFAM" id="SSF57667">
    <property type="entry name" value="beta-beta-alpha zinc fingers"/>
    <property type="match status" value="5"/>
</dbReference>
<feature type="domain" description="C2H2-type" evidence="7">
    <location>
        <begin position="397"/>
        <end position="425"/>
    </location>
</feature>
<feature type="domain" description="C2H2-type" evidence="7">
    <location>
        <begin position="484"/>
        <end position="511"/>
    </location>
</feature>
<evidence type="ECO:0000256" key="6">
    <source>
        <dbReference type="SAM" id="MobiDB-lite"/>
    </source>
</evidence>
<dbReference type="PROSITE" id="PS50157">
    <property type="entry name" value="ZINC_FINGER_C2H2_2"/>
    <property type="match status" value="8"/>
</dbReference>
<feature type="compositionally biased region" description="Basic and acidic residues" evidence="6">
    <location>
        <begin position="341"/>
        <end position="359"/>
    </location>
</feature>
<dbReference type="STRING" id="151549.A0A4C1UWY3"/>
<dbReference type="GO" id="GO:0008270">
    <property type="term" value="F:zinc ion binding"/>
    <property type="evidence" value="ECO:0007669"/>
    <property type="project" value="UniProtKB-KW"/>
</dbReference>
<dbReference type="OrthoDB" id="8922241at2759"/>
<keyword evidence="9" id="KW-1185">Reference proteome</keyword>
<feature type="compositionally biased region" description="Polar residues" evidence="6">
    <location>
        <begin position="798"/>
        <end position="820"/>
    </location>
</feature>
<proteinExistence type="predicted"/>
<dbReference type="Gene3D" id="3.30.160.60">
    <property type="entry name" value="Classic Zinc Finger"/>
    <property type="match status" value="5"/>
</dbReference>
<accession>A0A4C1UWY3</accession>
<name>A0A4C1UWY3_EUMVA</name>
<dbReference type="Pfam" id="PF00096">
    <property type="entry name" value="zf-C2H2"/>
    <property type="match status" value="4"/>
</dbReference>
<dbReference type="AlphaFoldDB" id="A0A4C1UWY3"/>
<feature type="domain" description="C2H2-type" evidence="7">
    <location>
        <begin position="541"/>
        <end position="569"/>
    </location>
</feature>
<keyword evidence="2" id="KW-0677">Repeat</keyword>
<reference evidence="8 9" key="1">
    <citation type="journal article" date="2019" name="Commun. Biol.">
        <title>The bagworm genome reveals a unique fibroin gene that provides high tensile strength.</title>
        <authorList>
            <person name="Kono N."/>
            <person name="Nakamura H."/>
            <person name="Ohtoshi R."/>
            <person name="Tomita M."/>
            <person name="Numata K."/>
            <person name="Arakawa K."/>
        </authorList>
    </citation>
    <scope>NUCLEOTIDE SEQUENCE [LARGE SCALE GENOMIC DNA]</scope>
</reference>
<keyword evidence="4" id="KW-0862">Zinc</keyword>